<dbReference type="PANTHER" id="PTHR11127">
    <property type="entry name" value="60S RIBOSOMAL PROTEIN L14"/>
    <property type="match status" value="1"/>
</dbReference>
<name>A0A9D4YW79_CHLVU</name>
<comment type="caution">
    <text evidence="5">The sequence shown here is derived from an EMBL/GenBank/DDBJ whole genome shotgun (WGS) entry which is preliminary data.</text>
</comment>
<gene>
    <name evidence="5" type="ORF">D9Q98_005736</name>
</gene>
<accession>A0A9D4YW79</accession>
<sequence length="134" mass="14914">MPFARQVSIGRVALVQYPEAEAGKLVVISDVVSANAALVDFPGQTRRVISFKRLALTDFTIDIPRLAKKSVLTKAIAESEVEAKFAKSAWGQKLQKRVDKAAMSDFDRYKAAVQKMKRSSQVRRAFNKLKKSAK</sequence>
<dbReference type="GO" id="GO:0042273">
    <property type="term" value="P:ribosomal large subunit biogenesis"/>
    <property type="evidence" value="ECO:0007669"/>
    <property type="project" value="TreeGrafter"/>
</dbReference>
<dbReference type="InterPro" id="IPR014722">
    <property type="entry name" value="Rib_uL2_dom2"/>
</dbReference>
<evidence type="ECO:0000256" key="2">
    <source>
        <dbReference type="ARBA" id="ARBA00022980"/>
    </source>
</evidence>
<dbReference type="OrthoDB" id="1875589at2759"/>
<dbReference type="GO" id="GO:0006412">
    <property type="term" value="P:translation"/>
    <property type="evidence" value="ECO:0007669"/>
    <property type="project" value="InterPro"/>
</dbReference>
<dbReference type="CDD" id="cd23702">
    <property type="entry name" value="eL14"/>
    <property type="match status" value="1"/>
</dbReference>
<reference evidence="5" key="1">
    <citation type="journal article" date="2019" name="Plant J.">
        <title>Chlorella vulgaris genome assembly and annotation reveals the molecular basis for metabolic acclimation to high light conditions.</title>
        <authorList>
            <person name="Cecchin M."/>
            <person name="Marcolungo L."/>
            <person name="Rossato M."/>
            <person name="Girolomoni L."/>
            <person name="Cosentino E."/>
            <person name="Cuine S."/>
            <person name="Li-Beisson Y."/>
            <person name="Delledonne M."/>
            <person name="Ballottari M."/>
        </authorList>
    </citation>
    <scope>NUCLEOTIDE SEQUENCE</scope>
    <source>
        <strain evidence="5">211/11P</strain>
    </source>
</reference>
<comment type="similarity">
    <text evidence="1">Belongs to the eukaryotic ribosomal protein eL14 family.</text>
</comment>
<dbReference type="GO" id="GO:0003735">
    <property type="term" value="F:structural constituent of ribosome"/>
    <property type="evidence" value="ECO:0007669"/>
    <property type="project" value="InterPro"/>
</dbReference>
<dbReference type="Proteomes" id="UP001055712">
    <property type="component" value="Unassembled WGS sequence"/>
</dbReference>
<protein>
    <recommendedName>
        <fullName evidence="4">Large ribosomal subunit protein eL14 domain-containing protein</fullName>
    </recommendedName>
</protein>
<evidence type="ECO:0000259" key="4">
    <source>
        <dbReference type="Pfam" id="PF01929"/>
    </source>
</evidence>
<keyword evidence="3" id="KW-0687">Ribonucleoprotein</keyword>
<organism evidence="5 6">
    <name type="scientific">Chlorella vulgaris</name>
    <name type="common">Green alga</name>
    <dbReference type="NCBI Taxonomy" id="3077"/>
    <lineage>
        <taxon>Eukaryota</taxon>
        <taxon>Viridiplantae</taxon>
        <taxon>Chlorophyta</taxon>
        <taxon>core chlorophytes</taxon>
        <taxon>Trebouxiophyceae</taxon>
        <taxon>Chlorellales</taxon>
        <taxon>Chlorellaceae</taxon>
        <taxon>Chlorella clade</taxon>
        <taxon>Chlorella</taxon>
    </lineage>
</organism>
<keyword evidence="6" id="KW-1185">Reference proteome</keyword>
<dbReference type="Gene3D" id="2.30.30.30">
    <property type="match status" value="1"/>
</dbReference>
<evidence type="ECO:0000313" key="6">
    <source>
        <dbReference type="Proteomes" id="UP001055712"/>
    </source>
</evidence>
<dbReference type="InterPro" id="IPR039660">
    <property type="entry name" value="Ribosomal_eL14"/>
</dbReference>
<feature type="domain" description="Large ribosomal subunit protein eL14" evidence="4">
    <location>
        <begin position="46"/>
        <end position="118"/>
    </location>
</feature>
<proteinExistence type="inferred from homology"/>
<dbReference type="PANTHER" id="PTHR11127:SF2">
    <property type="entry name" value="LARGE RIBOSOMAL SUBUNIT PROTEIN EL14"/>
    <property type="match status" value="1"/>
</dbReference>
<dbReference type="InterPro" id="IPR008991">
    <property type="entry name" value="Translation_prot_SH3-like_sf"/>
</dbReference>
<evidence type="ECO:0000313" key="5">
    <source>
        <dbReference type="EMBL" id="KAI3429651.1"/>
    </source>
</evidence>
<dbReference type="InterPro" id="IPR002784">
    <property type="entry name" value="Ribosomal_eL14_dom"/>
</dbReference>
<dbReference type="EMBL" id="SIDB01000008">
    <property type="protein sequence ID" value="KAI3429651.1"/>
    <property type="molecule type" value="Genomic_DNA"/>
</dbReference>
<evidence type="ECO:0000256" key="1">
    <source>
        <dbReference type="ARBA" id="ARBA00006592"/>
    </source>
</evidence>
<keyword evidence="2" id="KW-0689">Ribosomal protein</keyword>
<reference evidence="5" key="2">
    <citation type="submission" date="2020-11" db="EMBL/GenBank/DDBJ databases">
        <authorList>
            <person name="Cecchin M."/>
            <person name="Marcolungo L."/>
            <person name="Rossato M."/>
            <person name="Girolomoni L."/>
            <person name="Cosentino E."/>
            <person name="Cuine S."/>
            <person name="Li-Beisson Y."/>
            <person name="Delledonne M."/>
            <person name="Ballottari M."/>
        </authorList>
    </citation>
    <scope>NUCLEOTIDE SEQUENCE</scope>
    <source>
        <strain evidence="5">211/11P</strain>
        <tissue evidence="5">Whole cell</tissue>
    </source>
</reference>
<dbReference type="SUPFAM" id="SSF50104">
    <property type="entry name" value="Translation proteins SH3-like domain"/>
    <property type="match status" value="1"/>
</dbReference>
<evidence type="ECO:0000256" key="3">
    <source>
        <dbReference type="ARBA" id="ARBA00023274"/>
    </source>
</evidence>
<dbReference type="AlphaFoldDB" id="A0A9D4YW79"/>
<dbReference type="GO" id="GO:0003723">
    <property type="term" value="F:RNA binding"/>
    <property type="evidence" value="ECO:0007669"/>
    <property type="project" value="InterPro"/>
</dbReference>
<dbReference type="Pfam" id="PF01929">
    <property type="entry name" value="Ribosomal_L14e"/>
    <property type="match status" value="1"/>
</dbReference>
<dbReference type="GO" id="GO:0022625">
    <property type="term" value="C:cytosolic large ribosomal subunit"/>
    <property type="evidence" value="ECO:0007669"/>
    <property type="project" value="TreeGrafter"/>
</dbReference>